<dbReference type="VEuPathDB" id="FungiDB:RhiirFUN_015345"/>
<evidence type="ECO:0000313" key="13">
    <source>
        <dbReference type="EMBL" id="CAB5292515.1"/>
    </source>
</evidence>
<comment type="caution">
    <text evidence="13">The sequence shown here is derived from an EMBL/GenBank/DDBJ whole genome shotgun (WGS) entry which is preliminary data.</text>
</comment>
<protein>
    <recommendedName>
        <fullName evidence="12">Transcriptional repressor Tup1 N-terminal domain-containing protein</fullName>
    </recommendedName>
</protein>
<sequence length="715" mass="77771">MSYRYPSTYLFSRRLNNIKQCSLNNSVTKNSTDQRINLHTLHHHRQLVPGGGAGSNRVNELIDALKQEFDNLQQEAAMYKMQRDDLEHKVQQQTDEVNLIRQGLYDLQATQKNMKVQYDNEIRALQRDMDPQRIHHSSSSHAAPPPSHPQPPPPTIGQGQNNIFGAIMSGGGGGNQVLVAPPQMMDQPPPGGQSGHPGGYPGPNGPPQSVPQSGGSSAQSPYLNGSGPAPLSQQQHGPKRQRMEDGPPQNMGLPPNSQQPPSSLYNSNGMPPQGPPGQQSLSQGGYMNVGQSSKPVSKMPKPMNSISQIPQNISEGPQSSGVPPTGNAPPSSGPQSNKRKNNPNMGAQLPPGNRTPIKQGPLSSAQSGLGDMDPENVPAQLKKEGSDWFAIFNPKVQRVLDVELFHTLDHNSVVCCVKFSGDGKYLATGCNRIAQIYDVHNGQKICVLDDTSVDKTGDLYIRSVCFSPDGKHLATGAEDKQIRIWDIRSQTISKLFPGHEQDIYSLDFSRDGRFIVSGSGDKTARVWDMVSGELLYKLAIDEPSQKDAGVTSVAISPDALYVAAGSLDKIVRVWDTRTGILLERLEGHKDSVYSVAFSPDGKTLVSGSLDKTLKLWDMSHCGRNNSSQKNQAKTTLNGHKDFVLSVAVSPDGRWVVSGSKDRGVQFWDPITAQTQFMLQGHKNSVISVALSPTGKLFATGSGDCRARLWRYYDEM</sequence>
<dbReference type="Pfam" id="PF08581">
    <property type="entry name" value="Tup_N"/>
    <property type="match status" value="1"/>
</dbReference>
<feature type="compositionally biased region" description="Polar residues" evidence="11">
    <location>
        <begin position="304"/>
        <end position="336"/>
    </location>
</feature>
<dbReference type="PROSITE" id="PS00678">
    <property type="entry name" value="WD_REPEATS_1"/>
    <property type="match status" value="4"/>
</dbReference>
<organism evidence="13 14">
    <name type="scientific">Rhizophagus irregularis</name>
    <dbReference type="NCBI Taxonomy" id="588596"/>
    <lineage>
        <taxon>Eukaryota</taxon>
        <taxon>Fungi</taxon>
        <taxon>Fungi incertae sedis</taxon>
        <taxon>Mucoromycota</taxon>
        <taxon>Glomeromycotina</taxon>
        <taxon>Glomeromycetes</taxon>
        <taxon>Glomerales</taxon>
        <taxon>Glomeraceae</taxon>
        <taxon>Rhizophagus</taxon>
    </lineage>
</organism>
<feature type="region of interest" description="Disordered" evidence="11">
    <location>
        <begin position="131"/>
        <end position="378"/>
    </location>
</feature>
<dbReference type="InterPro" id="IPR019775">
    <property type="entry name" value="WD40_repeat_CS"/>
</dbReference>
<gene>
    <name evidence="13" type="ORF">CHRIB12_LOCUS189</name>
</gene>
<dbReference type="CDD" id="cd00200">
    <property type="entry name" value="WD40"/>
    <property type="match status" value="1"/>
</dbReference>
<comment type="subcellular location">
    <subcellularLocation>
        <location evidence="1">Nucleus</location>
    </subcellularLocation>
</comment>
<keyword evidence="4" id="KW-0677">Repeat</keyword>
<dbReference type="AlphaFoldDB" id="A0A916DWY6"/>
<dbReference type="InterPro" id="IPR001680">
    <property type="entry name" value="WD40_rpt"/>
</dbReference>
<keyword evidence="5" id="KW-0805">Transcription regulation</keyword>
<evidence type="ECO:0000256" key="6">
    <source>
        <dbReference type="ARBA" id="ARBA00023163"/>
    </source>
</evidence>
<dbReference type="FunFam" id="2.130.10.10:FF:000503">
    <property type="entry name" value="Glucose repression regulatory protein TUP1"/>
    <property type="match status" value="1"/>
</dbReference>
<feature type="repeat" description="WD" evidence="9">
    <location>
        <begin position="585"/>
        <end position="619"/>
    </location>
</feature>
<dbReference type="PROSITE" id="PS50082">
    <property type="entry name" value="WD_REPEATS_2"/>
    <property type="match status" value="6"/>
</dbReference>
<evidence type="ECO:0000256" key="1">
    <source>
        <dbReference type="ARBA" id="ARBA00004123"/>
    </source>
</evidence>
<feature type="repeat" description="WD" evidence="9">
    <location>
        <begin position="636"/>
        <end position="668"/>
    </location>
</feature>
<evidence type="ECO:0000313" key="14">
    <source>
        <dbReference type="Proteomes" id="UP000684084"/>
    </source>
</evidence>
<dbReference type="PANTHER" id="PTHR19848:SF8">
    <property type="entry name" value="F-BOX AND WD REPEAT DOMAIN CONTAINING 7"/>
    <property type="match status" value="1"/>
</dbReference>
<dbReference type="Pfam" id="PF00400">
    <property type="entry name" value="WD40"/>
    <property type="match status" value="7"/>
</dbReference>
<evidence type="ECO:0000256" key="8">
    <source>
        <dbReference type="ARBA" id="ARBA00060760"/>
    </source>
</evidence>
<evidence type="ECO:0000256" key="2">
    <source>
        <dbReference type="ARBA" id="ARBA00022491"/>
    </source>
</evidence>
<reference evidence="13" key="1">
    <citation type="submission" date="2020-05" db="EMBL/GenBank/DDBJ databases">
        <authorList>
            <person name="Rincon C."/>
            <person name="Sanders R I."/>
            <person name="Robbins C."/>
            <person name="Chaturvedi A."/>
        </authorList>
    </citation>
    <scope>NUCLEOTIDE SEQUENCE</scope>
    <source>
        <strain evidence="13">CHB12</strain>
    </source>
</reference>
<evidence type="ECO:0000256" key="5">
    <source>
        <dbReference type="ARBA" id="ARBA00023015"/>
    </source>
</evidence>
<keyword evidence="10" id="KW-0175">Coiled coil</keyword>
<dbReference type="EMBL" id="CAGKOT010000001">
    <property type="protein sequence ID" value="CAB5292515.1"/>
    <property type="molecule type" value="Genomic_DNA"/>
</dbReference>
<feature type="compositionally biased region" description="Low complexity" evidence="11">
    <location>
        <begin position="210"/>
        <end position="221"/>
    </location>
</feature>
<keyword evidence="6" id="KW-0804">Transcription</keyword>
<feature type="repeat" description="WD" evidence="9">
    <location>
        <begin position="496"/>
        <end position="537"/>
    </location>
</feature>
<accession>A0A916DWY6</accession>
<dbReference type="PANTHER" id="PTHR19848">
    <property type="entry name" value="WD40 REPEAT PROTEIN"/>
    <property type="match status" value="1"/>
</dbReference>
<feature type="coiled-coil region" evidence="10">
    <location>
        <begin position="55"/>
        <end position="96"/>
    </location>
</feature>
<feature type="repeat" description="WD" evidence="9">
    <location>
        <begin position="543"/>
        <end position="584"/>
    </location>
</feature>
<evidence type="ECO:0000256" key="11">
    <source>
        <dbReference type="SAM" id="MobiDB-lite"/>
    </source>
</evidence>
<evidence type="ECO:0000256" key="3">
    <source>
        <dbReference type="ARBA" id="ARBA00022574"/>
    </source>
</evidence>
<evidence type="ECO:0000256" key="9">
    <source>
        <dbReference type="PROSITE-ProRule" id="PRU00221"/>
    </source>
</evidence>
<keyword evidence="7" id="KW-0539">Nucleus</keyword>
<keyword evidence="3 9" id="KW-0853">WD repeat</keyword>
<dbReference type="SMART" id="SM00320">
    <property type="entry name" value="WD40"/>
    <property type="match status" value="7"/>
</dbReference>
<feature type="repeat" description="WD" evidence="9">
    <location>
        <begin position="678"/>
        <end position="715"/>
    </location>
</feature>
<feature type="domain" description="Transcriptional repressor Tup1 N-terminal" evidence="12">
    <location>
        <begin position="57"/>
        <end position="130"/>
    </location>
</feature>
<name>A0A916DWY6_9GLOM</name>
<keyword evidence="2" id="KW-0678">Repressor</keyword>
<feature type="compositionally biased region" description="Pro residues" evidence="11">
    <location>
        <begin position="143"/>
        <end position="155"/>
    </location>
</feature>
<evidence type="ECO:0000256" key="7">
    <source>
        <dbReference type="ARBA" id="ARBA00023242"/>
    </source>
</evidence>
<feature type="compositionally biased region" description="Low complexity" evidence="11">
    <location>
        <begin position="276"/>
        <end position="285"/>
    </location>
</feature>
<dbReference type="OrthoDB" id="17410at2759"/>
<feature type="compositionally biased region" description="Low complexity" evidence="11">
    <location>
        <begin position="253"/>
        <end position="268"/>
    </location>
</feature>
<evidence type="ECO:0000256" key="10">
    <source>
        <dbReference type="SAM" id="Coils"/>
    </source>
</evidence>
<evidence type="ECO:0000256" key="4">
    <source>
        <dbReference type="ARBA" id="ARBA00022737"/>
    </source>
</evidence>
<dbReference type="GO" id="GO:0005634">
    <property type="term" value="C:nucleus"/>
    <property type="evidence" value="ECO:0007669"/>
    <property type="project" value="UniProtKB-SubCell"/>
</dbReference>
<dbReference type="InterPro" id="IPR013890">
    <property type="entry name" value="Tscrpt_rep_Tup1_N"/>
</dbReference>
<dbReference type="Proteomes" id="UP000684084">
    <property type="component" value="Unassembled WGS sequence"/>
</dbReference>
<feature type="compositionally biased region" description="Gly residues" evidence="11">
    <location>
        <begin position="192"/>
        <end position="202"/>
    </location>
</feature>
<evidence type="ECO:0000259" key="12">
    <source>
        <dbReference type="Pfam" id="PF08581"/>
    </source>
</evidence>
<dbReference type="PROSITE" id="PS50294">
    <property type="entry name" value="WD_REPEATS_REGION"/>
    <property type="match status" value="6"/>
</dbReference>
<feature type="repeat" description="WD" evidence="9">
    <location>
        <begin position="461"/>
        <end position="495"/>
    </location>
</feature>
<proteinExistence type="inferred from homology"/>
<comment type="similarity">
    <text evidence="8">Belongs to the WD repeat TUP1 family.</text>
</comment>